<dbReference type="Gene3D" id="1.10.490.110">
    <property type="entry name" value="Uncharacterized conserved protein DUF2267"/>
    <property type="match status" value="1"/>
</dbReference>
<dbReference type="Proteomes" id="UP000251891">
    <property type="component" value="Unassembled WGS sequence"/>
</dbReference>
<dbReference type="OrthoDB" id="20942at2"/>
<name>A0A365GXM7_9ACTN</name>
<dbReference type="AlphaFoldDB" id="A0A365GXM7"/>
<dbReference type="RefSeq" id="WP_111871458.1">
    <property type="nucleotide sequence ID" value="NZ_QLYX01000018.1"/>
</dbReference>
<dbReference type="InterPro" id="IPR038282">
    <property type="entry name" value="DUF2267_sf"/>
</dbReference>
<gene>
    <name evidence="1" type="ORF">DPM19_30080</name>
</gene>
<accession>A0A365GXM7</accession>
<dbReference type="Pfam" id="PF10025">
    <property type="entry name" value="DUF2267"/>
    <property type="match status" value="1"/>
</dbReference>
<protein>
    <submittedName>
        <fullName evidence="1">DUF2267 domain-containing protein</fullName>
    </submittedName>
</protein>
<evidence type="ECO:0000313" key="2">
    <source>
        <dbReference type="Proteomes" id="UP000251891"/>
    </source>
</evidence>
<keyword evidence="2" id="KW-1185">Reference proteome</keyword>
<dbReference type="EMBL" id="QLYX01000018">
    <property type="protein sequence ID" value="RAY11552.1"/>
    <property type="molecule type" value="Genomic_DNA"/>
</dbReference>
<proteinExistence type="predicted"/>
<comment type="caution">
    <text evidence="1">The sequence shown here is derived from an EMBL/GenBank/DDBJ whole genome shotgun (WGS) entry which is preliminary data.</text>
</comment>
<reference evidence="1 2" key="1">
    <citation type="submission" date="2018-06" db="EMBL/GenBank/DDBJ databases">
        <title>Actinomadura craniellae sp. nov. isolated from marine sponge Craniella sp.</title>
        <authorList>
            <person name="Li L."/>
            <person name="Xu Q.H."/>
            <person name="Lin H.W."/>
            <person name="Lu Y.H."/>
        </authorList>
    </citation>
    <scope>NUCLEOTIDE SEQUENCE [LARGE SCALE GENOMIC DNA]</scope>
    <source>
        <strain evidence="1 2">LHW63021</strain>
    </source>
</reference>
<dbReference type="InterPro" id="IPR018727">
    <property type="entry name" value="DUF2267"/>
</dbReference>
<sequence>MSGTGYPTFDTTVDKTNRLLKEIEHAYGWPKDRRNQSYEALRAVLHALRDRLTVEESAKLAAQLPLLVRGVYYDGWDPSKVPQKMGKDEFLRRVRGEFRYDVQDGMERLVQTVLQALRQYVGEGEWEHVRASVSRDLAAAFPA</sequence>
<organism evidence="1 2">
    <name type="scientific">Actinomadura craniellae</name>
    <dbReference type="NCBI Taxonomy" id="2231787"/>
    <lineage>
        <taxon>Bacteria</taxon>
        <taxon>Bacillati</taxon>
        <taxon>Actinomycetota</taxon>
        <taxon>Actinomycetes</taxon>
        <taxon>Streptosporangiales</taxon>
        <taxon>Thermomonosporaceae</taxon>
        <taxon>Actinomadura</taxon>
    </lineage>
</organism>
<evidence type="ECO:0000313" key="1">
    <source>
        <dbReference type="EMBL" id="RAY11552.1"/>
    </source>
</evidence>